<dbReference type="OrthoDB" id="5339271at2759"/>
<dbReference type="Gene3D" id="3.40.50.150">
    <property type="entry name" value="Vaccinia Virus protein VP39"/>
    <property type="match status" value="1"/>
</dbReference>
<dbReference type="InParanoid" id="C1G037"/>
<proteinExistence type="predicted"/>
<dbReference type="KEGG" id="pbn:PADG_00227"/>
<dbReference type="GeneID" id="22580103"/>
<dbReference type="eggNOG" id="ENOG502TGIM">
    <property type="taxonomic scope" value="Eukaryota"/>
</dbReference>
<dbReference type="CDD" id="cd02440">
    <property type="entry name" value="AdoMet_MTases"/>
    <property type="match status" value="1"/>
</dbReference>
<accession>C1G037</accession>
<gene>
    <name evidence="2" type="ORF">PADG_00227</name>
</gene>
<dbReference type="AlphaFoldDB" id="C1G037"/>
<dbReference type="SUPFAM" id="SSF53335">
    <property type="entry name" value="S-adenosyl-L-methionine-dependent methyltransferases"/>
    <property type="match status" value="1"/>
</dbReference>
<sequence>MATSDSEGRKSTFYDSAYLAEYYDLWAEKNTKNLDTKDGTPIYTSILKNALSTRSPPPSLDVPFSILDIGTGTGRVLINLANDGERDSLDLSNVYFIGVDNEPAMLGRAEKAQATLSSMARVGKVEWVLAEAADVASATTLKGYAGGIDLLFFAAGSISHLIGADEPQRFFAQVAALLRPGSGRAYLPIVNDLIAKRSITKEPVVERTWVKLQEAEGFPSKAFPDIIYRKYPIDDSKMEGCVKTDYHTFHAIRKLATGEEEVIQKDRIVFSLRVWEEPEFLEWANRAGLDCIDTFHGLRDTCYVLKLVS</sequence>
<protein>
    <recommendedName>
        <fullName evidence="1">Methyltransferase domain-containing protein</fullName>
    </recommendedName>
</protein>
<evidence type="ECO:0000313" key="2">
    <source>
        <dbReference type="EMBL" id="EEH43938.2"/>
    </source>
</evidence>
<dbReference type="OMA" id="DNAQHML"/>
<dbReference type="RefSeq" id="XP_010755745.1">
    <property type="nucleotide sequence ID" value="XM_010757443.1"/>
</dbReference>
<organism evidence="2 3">
    <name type="scientific">Paracoccidioides brasiliensis (strain Pb18)</name>
    <dbReference type="NCBI Taxonomy" id="502780"/>
    <lineage>
        <taxon>Eukaryota</taxon>
        <taxon>Fungi</taxon>
        <taxon>Dikarya</taxon>
        <taxon>Ascomycota</taxon>
        <taxon>Pezizomycotina</taxon>
        <taxon>Eurotiomycetes</taxon>
        <taxon>Eurotiomycetidae</taxon>
        <taxon>Onygenales</taxon>
        <taxon>Ajellomycetaceae</taxon>
        <taxon>Paracoccidioides</taxon>
    </lineage>
</organism>
<reference evidence="2 3" key="1">
    <citation type="journal article" date="2011" name="PLoS Genet.">
        <title>Comparative genomic analysis of human fungal pathogens causing paracoccidioidomycosis.</title>
        <authorList>
            <person name="Desjardins C.A."/>
            <person name="Champion M.D."/>
            <person name="Holder J.W."/>
            <person name="Muszewska A."/>
            <person name="Goldberg J."/>
            <person name="Bailao A.M."/>
            <person name="Brigido M.M."/>
            <person name="Ferreira M.E."/>
            <person name="Garcia A.M."/>
            <person name="Grynberg M."/>
            <person name="Gujja S."/>
            <person name="Heiman D.I."/>
            <person name="Henn M.R."/>
            <person name="Kodira C.D."/>
            <person name="Leon-Narvaez H."/>
            <person name="Longo L.V."/>
            <person name="Ma L.J."/>
            <person name="Malavazi I."/>
            <person name="Matsuo A.L."/>
            <person name="Morais F.V."/>
            <person name="Pereira M."/>
            <person name="Rodriguez-Brito S."/>
            <person name="Sakthikumar S."/>
            <person name="Salem-Izacc S.M."/>
            <person name="Sykes S.M."/>
            <person name="Teixeira M.M."/>
            <person name="Vallejo M.C."/>
            <person name="Walter M.E."/>
            <person name="Yandava C."/>
            <person name="Young S."/>
            <person name="Zeng Q."/>
            <person name="Zucker J."/>
            <person name="Felipe M.S."/>
            <person name="Goldman G.H."/>
            <person name="Haas B.J."/>
            <person name="McEwen J.G."/>
            <person name="Nino-Vega G."/>
            <person name="Puccia R."/>
            <person name="San-Blas G."/>
            <person name="Soares C.M."/>
            <person name="Birren B.W."/>
            <person name="Cuomo C.A."/>
        </authorList>
    </citation>
    <scope>NUCLEOTIDE SEQUENCE [LARGE SCALE GENOMIC DNA]</scope>
    <source>
        <strain evidence="2 3">Pb18</strain>
    </source>
</reference>
<dbReference type="InterPro" id="IPR029063">
    <property type="entry name" value="SAM-dependent_MTases_sf"/>
</dbReference>
<evidence type="ECO:0000313" key="3">
    <source>
        <dbReference type="Proteomes" id="UP000001628"/>
    </source>
</evidence>
<keyword evidence="3" id="KW-1185">Reference proteome</keyword>
<feature type="domain" description="Methyltransferase" evidence="1">
    <location>
        <begin position="66"/>
        <end position="181"/>
    </location>
</feature>
<name>C1G037_PARBD</name>
<dbReference type="Proteomes" id="UP000001628">
    <property type="component" value="Unassembled WGS sequence"/>
</dbReference>
<dbReference type="InterPro" id="IPR041698">
    <property type="entry name" value="Methyltransf_25"/>
</dbReference>
<dbReference type="Pfam" id="PF13649">
    <property type="entry name" value="Methyltransf_25"/>
    <property type="match status" value="1"/>
</dbReference>
<dbReference type="HOGENOM" id="CLU_056019_0_0_1"/>
<evidence type="ECO:0000259" key="1">
    <source>
        <dbReference type="Pfam" id="PF13649"/>
    </source>
</evidence>
<dbReference type="EMBL" id="KN275957">
    <property type="protein sequence ID" value="EEH43938.2"/>
    <property type="molecule type" value="Genomic_DNA"/>
</dbReference>
<dbReference type="VEuPathDB" id="FungiDB:PADG_00227"/>